<feature type="region of interest" description="Disordered" evidence="1">
    <location>
        <begin position="1"/>
        <end position="21"/>
    </location>
</feature>
<feature type="transmembrane region" description="Helical" evidence="2">
    <location>
        <begin position="51"/>
        <end position="71"/>
    </location>
</feature>
<sequence length="74" mass="7944">MQAMPLCRHSTSPTLPAQPGPTAVRLSHYVVARRLAPRAANDNRRPRAVPAWPWAVMIAAAPALTAALILAQLI</sequence>
<gene>
    <name evidence="3" type="ORF">SAMN04488125_101323</name>
</gene>
<accession>A0A1I3YR21</accession>
<evidence type="ECO:0000256" key="1">
    <source>
        <dbReference type="SAM" id="MobiDB-lite"/>
    </source>
</evidence>
<evidence type="ECO:0000313" key="3">
    <source>
        <dbReference type="EMBL" id="SFK34262.1"/>
    </source>
</evidence>
<protein>
    <submittedName>
        <fullName evidence="3">Uncharacterized protein</fullName>
    </submittedName>
</protein>
<evidence type="ECO:0000256" key="2">
    <source>
        <dbReference type="SAM" id="Phobius"/>
    </source>
</evidence>
<dbReference type="Proteomes" id="UP000198804">
    <property type="component" value="Unassembled WGS sequence"/>
</dbReference>
<dbReference type="EMBL" id="FOSV01000001">
    <property type="protein sequence ID" value="SFK34262.1"/>
    <property type="molecule type" value="Genomic_DNA"/>
</dbReference>
<organism evidence="3 4">
    <name type="scientific">Methylorubrum salsuginis</name>
    <dbReference type="NCBI Taxonomy" id="414703"/>
    <lineage>
        <taxon>Bacteria</taxon>
        <taxon>Pseudomonadati</taxon>
        <taxon>Pseudomonadota</taxon>
        <taxon>Alphaproteobacteria</taxon>
        <taxon>Hyphomicrobiales</taxon>
        <taxon>Methylobacteriaceae</taxon>
        <taxon>Methylorubrum</taxon>
    </lineage>
</organism>
<evidence type="ECO:0000313" key="4">
    <source>
        <dbReference type="Proteomes" id="UP000198804"/>
    </source>
</evidence>
<keyword evidence="4" id="KW-1185">Reference proteome</keyword>
<keyword evidence="2" id="KW-0812">Transmembrane</keyword>
<dbReference type="STRING" id="414703.SAMN04488125_101323"/>
<keyword evidence="2" id="KW-0472">Membrane</keyword>
<keyword evidence="2" id="KW-1133">Transmembrane helix</keyword>
<proteinExistence type="predicted"/>
<reference evidence="4" key="1">
    <citation type="submission" date="2016-10" db="EMBL/GenBank/DDBJ databases">
        <authorList>
            <person name="Varghese N."/>
            <person name="Submissions S."/>
        </authorList>
    </citation>
    <scope>NUCLEOTIDE SEQUENCE [LARGE SCALE GENOMIC DNA]</scope>
    <source>
        <strain evidence="4">CGMCC 1.6474</strain>
    </source>
</reference>
<dbReference type="AlphaFoldDB" id="A0A1I3YR21"/>
<name>A0A1I3YR21_9HYPH</name>